<accession>A0A9D7STA0</accession>
<protein>
    <submittedName>
        <fullName evidence="2">Uncharacterized protein</fullName>
    </submittedName>
</protein>
<gene>
    <name evidence="2" type="ORF">IPP15_10955</name>
</gene>
<dbReference type="Proteomes" id="UP000808337">
    <property type="component" value="Unassembled WGS sequence"/>
</dbReference>
<dbReference type="AlphaFoldDB" id="A0A9D7STA0"/>
<reference evidence="2 3" key="1">
    <citation type="submission" date="2020-10" db="EMBL/GenBank/DDBJ databases">
        <title>Connecting structure to function with the recovery of over 1000 high-quality activated sludge metagenome-assembled genomes encoding full-length rRNA genes using long-read sequencing.</title>
        <authorList>
            <person name="Singleton C.M."/>
            <person name="Petriglieri F."/>
            <person name="Kristensen J.M."/>
            <person name="Kirkegaard R.H."/>
            <person name="Michaelsen T.Y."/>
            <person name="Andersen M.H."/>
            <person name="Karst S.M."/>
            <person name="Dueholm M.S."/>
            <person name="Nielsen P.H."/>
            <person name="Albertsen M."/>
        </authorList>
    </citation>
    <scope>NUCLEOTIDE SEQUENCE [LARGE SCALE GENOMIC DNA]</scope>
    <source>
        <strain evidence="2">Ribe_18-Q3-R11-54_MAXAC.273</strain>
    </source>
</reference>
<evidence type="ECO:0000313" key="3">
    <source>
        <dbReference type="Proteomes" id="UP000808337"/>
    </source>
</evidence>
<sequence>MKKLYFLTGLIFLTVSSYAQQSAVTQTGEQVTLYNDGTWTYVNKDSINTNEITTNSEKYSRSDKSSFLLKSTRLGVGCYMDPKKWTFKKGEDNEPAEYEINDIENGLYGMMITEKLDLPLESLANIALDNARDAAPDVKIIKKEYRYVNGLKVLMMRMTGTIQNIKFSYYGYYYSTSGGATQFLVYSSEEIVDQHISDIEELLNGFVVIN</sequence>
<evidence type="ECO:0000313" key="2">
    <source>
        <dbReference type="EMBL" id="MBK9982920.1"/>
    </source>
</evidence>
<keyword evidence="1" id="KW-0732">Signal</keyword>
<proteinExistence type="predicted"/>
<organism evidence="2 3">
    <name type="scientific">Candidatus Opimibacter skivensis</name>
    <dbReference type="NCBI Taxonomy" id="2982028"/>
    <lineage>
        <taxon>Bacteria</taxon>
        <taxon>Pseudomonadati</taxon>
        <taxon>Bacteroidota</taxon>
        <taxon>Saprospiria</taxon>
        <taxon>Saprospirales</taxon>
        <taxon>Saprospiraceae</taxon>
        <taxon>Candidatus Opimibacter</taxon>
    </lineage>
</organism>
<feature type="chain" id="PRO_5038933665" evidence="1">
    <location>
        <begin position="20"/>
        <end position="210"/>
    </location>
</feature>
<comment type="caution">
    <text evidence="2">The sequence shown here is derived from an EMBL/GenBank/DDBJ whole genome shotgun (WGS) entry which is preliminary data.</text>
</comment>
<dbReference type="EMBL" id="JADKGY010000008">
    <property type="protein sequence ID" value="MBK9982920.1"/>
    <property type="molecule type" value="Genomic_DNA"/>
</dbReference>
<name>A0A9D7STA0_9BACT</name>
<evidence type="ECO:0000256" key="1">
    <source>
        <dbReference type="SAM" id="SignalP"/>
    </source>
</evidence>
<feature type="signal peptide" evidence="1">
    <location>
        <begin position="1"/>
        <end position="19"/>
    </location>
</feature>